<dbReference type="GO" id="GO:0016020">
    <property type="term" value="C:membrane"/>
    <property type="evidence" value="ECO:0007669"/>
    <property type="project" value="InterPro"/>
</dbReference>
<name>A0A917NBF1_9GAMM</name>
<evidence type="ECO:0000313" key="3">
    <source>
        <dbReference type="Proteomes" id="UP000613743"/>
    </source>
</evidence>
<keyword evidence="3" id="KW-1185">Reference proteome</keyword>
<keyword evidence="1" id="KW-0472">Membrane</keyword>
<evidence type="ECO:0000256" key="1">
    <source>
        <dbReference type="SAM" id="Phobius"/>
    </source>
</evidence>
<feature type="transmembrane region" description="Helical" evidence="1">
    <location>
        <begin position="115"/>
        <end position="132"/>
    </location>
</feature>
<dbReference type="Pfam" id="PF01066">
    <property type="entry name" value="CDP-OH_P_transf"/>
    <property type="match status" value="1"/>
</dbReference>
<dbReference type="RefSeq" id="WP_188920818.1">
    <property type="nucleotide sequence ID" value="NZ_BMPZ01000005.1"/>
</dbReference>
<dbReference type="Proteomes" id="UP000613743">
    <property type="component" value="Unassembled WGS sequence"/>
</dbReference>
<reference evidence="2" key="2">
    <citation type="submission" date="2020-09" db="EMBL/GenBank/DDBJ databases">
        <authorList>
            <person name="Sun Q."/>
            <person name="Ohkuma M."/>
        </authorList>
    </citation>
    <scope>NUCLEOTIDE SEQUENCE</scope>
    <source>
        <strain evidence="2">JCM 30804</strain>
    </source>
</reference>
<comment type="caution">
    <text evidence="2">The sequence shown here is derived from an EMBL/GenBank/DDBJ whole genome shotgun (WGS) entry which is preliminary data.</text>
</comment>
<dbReference type="InterPro" id="IPR043130">
    <property type="entry name" value="CDP-OH_PTrfase_TM_dom"/>
</dbReference>
<dbReference type="InterPro" id="IPR000462">
    <property type="entry name" value="CDP-OH_P_trans"/>
</dbReference>
<dbReference type="GO" id="GO:0008654">
    <property type="term" value="P:phospholipid biosynthetic process"/>
    <property type="evidence" value="ECO:0007669"/>
    <property type="project" value="InterPro"/>
</dbReference>
<sequence>MTLYELKPKFQSLLRPFVRWLEQKGVSANQVTILAVLGSVLLGSMLMIYSETHALFLLLPLWMFVRMALNAIDGMLAREFNQQSNLGAYLNELSDVVADAALFLPFALISPFTPLTVAIVIFLATLSEFAGLQGITIGASRRYDGPLGKSDRAFIFGAIGLWIGLGGVMPSWLFWLMPTLALLICLTVFNRVKRALQESNELQAASPLNKHD</sequence>
<organism evidence="2 3">
    <name type="scientific">Shewanella gelidii</name>
    <dbReference type="NCBI Taxonomy" id="1642821"/>
    <lineage>
        <taxon>Bacteria</taxon>
        <taxon>Pseudomonadati</taxon>
        <taxon>Pseudomonadota</taxon>
        <taxon>Gammaproteobacteria</taxon>
        <taxon>Alteromonadales</taxon>
        <taxon>Shewanellaceae</taxon>
        <taxon>Shewanella</taxon>
    </lineage>
</organism>
<keyword evidence="1" id="KW-1133">Transmembrane helix</keyword>
<evidence type="ECO:0000313" key="2">
    <source>
        <dbReference type="EMBL" id="GGI84292.1"/>
    </source>
</evidence>
<feature type="transmembrane region" description="Helical" evidence="1">
    <location>
        <begin position="31"/>
        <end position="49"/>
    </location>
</feature>
<feature type="transmembrane region" description="Helical" evidence="1">
    <location>
        <begin position="153"/>
        <end position="169"/>
    </location>
</feature>
<dbReference type="Gene3D" id="1.20.120.1760">
    <property type="match status" value="1"/>
</dbReference>
<proteinExistence type="predicted"/>
<keyword evidence="1" id="KW-0812">Transmembrane</keyword>
<dbReference type="GO" id="GO:0016780">
    <property type="term" value="F:phosphotransferase activity, for other substituted phosphate groups"/>
    <property type="evidence" value="ECO:0007669"/>
    <property type="project" value="InterPro"/>
</dbReference>
<dbReference type="EMBL" id="BMPZ01000005">
    <property type="protein sequence ID" value="GGI84292.1"/>
    <property type="molecule type" value="Genomic_DNA"/>
</dbReference>
<protein>
    <submittedName>
        <fullName evidence="2">CDP-alcohol phosphatidyltransferase</fullName>
    </submittedName>
</protein>
<feature type="transmembrane region" description="Helical" evidence="1">
    <location>
        <begin position="55"/>
        <end position="76"/>
    </location>
</feature>
<reference evidence="2" key="1">
    <citation type="journal article" date="2014" name="Int. J. Syst. Evol. Microbiol.">
        <title>Complete genome sequence of Corynebacterium casei LMG S-19264T (=DSM 44701T), isolated from a smear-ripened cheese.</title>
        <authorList>
            <consortium name="US DOE Joint Genome Institute (JGI-PGF)"/>
            <person name="Walter F."/>
            <person name="Albersmeier A."/>
            <person name="Kalinowski J."/>
            <person name="Ruckert C."/>
        </authorList>
    </citation>
    <scope>NUCLEOTIDE SEQUENCE</scope>
    <source>
        <strain evidence="2">JCM 30804</strain>
    </source>
</reference>
<gene>
    <name evidence="2" type="ORF">GCM10009332_21920</name>
</gene>
<accession>A0A917NBF1</accession>
<dbReference type="AlphaFoldDB" id="A0A917NBF1"/>